<dbReference type="PRINTS" id="PR00081">
    <property type="entry name" value="GDHRDH"/>
</dbReference>
<dbReference type="EMBL" id="JAVDWV010000038">
    <property type="protein sequence ID" value="MDR7157266.1"/>
    <property type="molecule type" value="Genomic_DNA"/>
</dbReference>
<dbReference type="Pfam" id="PF13561">
    <property type="entry name" value="adh_short_C2"/>
    <property type="match status" value="1"/>
</dbReference>
<dbReference type="Gene3D" id="3.40.50.720">
    <property type="entry name" value="NAD(P)-binding Rossmann-like Domain"/>
    <property type="match status" value="1"/>
</dbReference>
<evidence type="ECO:0000259" key="3">
    <source>
        <dbReference type="SMART" id="SM00822"/>
    </source>
</evidence>
<evidence type="ECO:0000313" key="4">
    <source>
        <dbReference type="EMBL" id="MDR7157266.1"/>
    </source>
</evidence>
<dbReference type="InterPro" id="IPR036291">
    <property type="entry name" value="NAD(P)-bd_dom_sf"/>
</dbReference>
<organism evidence="4 5">
    <name type="scientific">Sphingobium xenophagum</name>
    <dbReference type="NCBI Taxonomy" id="121428"/>
    <lineage>
        <taxon>Bacteria</taxon>
        <taxon>Pseudomonadati</taxon>
        <taxon>Pseudomonadota</taxon>
        <taxon>Alphaproteobacteria</taxon>
        <taxon>Sphingomonadales</taxon>
        <taxon>Sphingomonadaceae</taxon>
        <taxon>Sphingobium</taxon>
    </lineage>
</organism>
<dbReference type="InterPro" id="IPR020904">
    <property type="entry name" value="Sc_DH/Rdtase_CS"/>
</dbReference>
<reference evidence="4 5" key="1">
    <citation type="submission" date="2023-07" db="EMBL/GenBank/DDBJ databases">
        <title>Sorghum-associated microbial communities from plants grown in Nebraska, USA.</title>
        <authorList>
            <person name="Schachtman D."/>
        </authorList>
    </citation>
    <scope>NUCLEOTIDE SEQUENCE [LARGE SCALE GENOMIC DNA]</scope>
    <source>
        <strain evidence="4 5">4256</strain>
    </source>
</reference>
<dbReference type="Proteomes" id="UP001267638">
    <property type="component" value="Unassembled WGS sequence"/>
</dbReference>
<protein>
    <submittedName>
        <fullName evidence="4">NAD(P)-dependent dehydrogenase (Short-subunit alcohol dehydrogenase family)</fullName>
    </submittedName>
</protein>
<dbReference type="RefSeq" id="WP_310227771.1">
    <property type="nucleotide sequence ID" value="NZ_JAVDWV010000038.1"/>
</dbReference>
<name>A0ABU1X6Q4_SPHXE</name>
<accession>A0ABU1X6Q4</accession>
<evidence type="ECO:0000256" key="1">
    <source>
        <dbReference type="ARBA" id="ARBA00006484"/>
    </source>
</evidence>
<gene>
    <name evidence="4" type="ORF">J2W40_004114</name>
</gene>
<dbReference type="PANTHER" id="PTHR43639:SF1">
    <property type="entry name" value="SHORT-CHAIN DEHYDROGENASE_REDUCTASE FAMILY PROTEIN"/>
    <property type="match status" value="1"/>
</dbReference>
<dbReference type="InterPro" id="IPR057326">
    <property type="entry name" value="KR_dom"/>
</dbReference>
<dbReference type="PANTHER" id="PTHR43639">
    <property type="entry name" value="OXIDOREDUCTASE, SHORT-CHAIN DEHYDROGENASE/REDUCTASE FAMILY (AFU_ORTHOLOGUE AFUA_5G02870)"/>
    <property type="match status" value="1"/>
</dbReference>
<keyword evidence="2" id="KW-0560">Oxidoreductase</keyword>
<dbReference type="PROSITE" id="PS00061">
    <property type="entry name" value="ADH_SHORT"/>
    <property type="match status" value="1"/>
</dbReference>
<comment type="caution">
    <text evidence="4">The sequence shown here is derived from an EMBL/GenBank/DDBJ whole genome shotgun (WGS) entry which is preliminary data.</text>
</comment>
<sequence>MMGRLENRVAVVTGATQGIGKGIALRLASEGASIVFCSRNSELSEDVLAQIAARGAKGAYVQADLTQKEQAEHLISEAVARFGKLDILVNNAQSRTPPAPITERDDEDFRGLYEGGVMGSLWTMKAAFPHMRDAGGGRIVNFSSFSVSVGMPNKSDYNVAKAGIAALTRTAAQEWGRYGITVNAVCPAGANEAIQAFLDSNPEASSAITGEIPLGRLGDCENDIGAAVAGLVCDDTGFVTGHVLMLDGGAHLRPMRGAGKLPVKIAPVS</sequence>
<proteinExistence type="inferred from homology"/>
<dbReference type="CDD" id="cd05233">
    <property type="entry name" value="SDR_c"/>
    <property type="match status" value="1"/>
</dbReference>
<dbReference type="SMART" id="SM00822">
    <property type="entry name" value="PKS_KR"/>
    <property type="match status" value="1"/>
</dbReference>
<comment type="similarity">
    <text evidence="1">Belongs to the short-chain dehydrogenases/reductases (SDR) family.</text>
</comment>
<dbReference type="PRINTS" id="PR00080">
    <property type="entry name" value="SDRFAMILY"/>
</dbReference>
<evidence type="ECO:0000256" key="2">
    <source>
        <dbReference type="ARBA" id="ARBA00023002"/>
    </source>
</evidence>
<dbReference type="InterPro" id="IPR002347">
    <property type="entry name" value="SDR_fam"/>
</dbReference>
<dbReference type="SUPFAM" id="SSF51735">
    <property type="entry name" value="NAD(P)-binding Rossmann-fold domains"/>
    <property type="match status" value="1"/>
</dbReference>
<evidence type="ECO:0000313" key="5">
    <source>
        <dbReference type="Proteomes" id="UP001267638"/>
    </source>
</evidence>
<keyword evidence="5" id="KW-1185">Reference proteome</keyword>
<feature type="domain" description="Ketoreductase" evidence="3">
    <location>
        <begin position="8"/>
        <end position="191"/>
    </location>
</feature>